<organism evidence="4 5">
    <name type="scientific">Halopiger aswanensis</name>
    <dbReference type="NCBI Taxonomy" id="148449"/>
    <lineage>
        <taxon>Archaea</taxon>
        <taxon>Methanobacteriati</taxon>
        <taxon>Methanobacteriota</taxon>
        <taxon>Stenosarchaea group</taxon>
        <taxon>Halobacteria</taxon>
        <taxon>Halobacteriales</taxon>
        <taxon>Natrialbaceae</taxon>
        <taxon>Halopiger</taxon>
    </lineage>
</organism>
<evidence type="ECO:0000256" key="2">
    <source>
        <dbReference type="ARBA" id="ARBA00038292"/>
    </source>
</evidence>
<keyword evidence="5" id="KW-1185">Reference proteome</keyword>
<dbReference type="RefSeq" id="WP_120243971.1">
    <property type="nucleotide sequence ID" value="NZ_RAPO01000002.1"/>
</dbReference>
<dbReference type="PANTHER" id="PTHR30543">
    <property type="entry name" value="CHROMATE REDUCTASE"/>
    <property type="match status" value="1"/>
</dbReference>
<evidence type="ECO:0000313" key="5">
    <source>
        <dbReference type="Proteomes" id="UP000283805"/>
    </source>
</evidence>
<dbReference type="SUPFAM" id="SSF52218">
    <property type="entry name" value="Flavoproteins"/>
    <property type="match status" value="1"/>
</dbReference>
<gene>
    <name evidence="4" type="ORF">ATJ93_1470</name>
</gene>
<dbReference type="Pfam" id="PF03358">
    <property type="entry name" value="FMN_red"/>
    <property type="match status" value="1"/>
</dbReference>
<protein>
    <submittedName>
        <fullName evidence="4">NAD(P)H-dependent FMN reductase</fullName>
    </submittedName>
</protein>
<dbReference type="GO" id="GO:0016491">
    <property type="term" value="F:oxidoreductase activity"/>
    <property type="evidence" value="ECO:0007669"/>
    <property type="project" value="InterPro"/>
</dbReference>
<dbReference type="Proteomes" id="UP000283805">
    <property type="component" value="Unassembled WGS sequence"/>
</dbReference>
<comment type="similarity">
    <text evidence="2">Belongs to the SsuE family. Isf subfamily.</text>
</comment>
<dbReference type="OrthoDB" id="9059at2157"/>
<dbReference type="EMBL" id="RAPO01000002">
    <property type="protein sequence ID" value="RKD94635.1"/>
    <property type="molecule type" value="Genomic_DNA"/>
</dbReference>
<dbReference type="AlphaFoldDB" id="A0A3R7GV39"/>
<dbReference type="InterPro" id="IPR050712">
    <property type="entry name" value="NAD(P)H-dep_reductase"/>
</dbReference>
<proteinExistence type="inferred from homology"/>
<dbReference type="Gene3D" id="3.40.50.360">
    <property type="match status" value="1"/>
</dbReference>
<comment type="cofactor">
    <cofactor evidence="1">
        <name>[4Fe-4S] cluster</name>
        <dbReference type="ChEBI" id="CHEBI:49883"/>
    </cofactor>
</comment>
<evidence type="ECO:0000256" key="1">
    <source>
        <dbReference type="ARBA" id="ARBA00001966"/>
    </source>
</evidence>
<feature type="domain" description="NADPH-dependent FMN reductase-like" evidence="3">
    <location>
        <begin position="6"/>
        <end position="148"/>
    </location>
</feature>
<accession>A0A3R7GV39</accession>
<dbReference type="InterPro" id="IPR005025">
    <property type="entry name" value="FMN_Rdtase-like_dom"/>
</dbReference>
<dbReference type="GO" id="GO:0010181">
    <property type="term" value="F:FMN binding"/>
    <property type="evidence" value="ECO:0007669"/>
    <property type="project" value="TreeGrafter"/>
</dbReference>
<name>A0A3R7GV39_9EURY</name>
<sequence>MDGDVHIAAVCGSLRDASATRLALERVLEAAAEGGATTELIDLREYDLPTFDPDRDREDAGDAAALATRLREADAIVLGTPMYHGSYSSPLKAALDYCGFDEFRDKTVGLLAVSGGAFPVTALEHLRSVCRALNAWVLPHEVAIPKSHSAFEDGEFVDPSLEERTATLGRRVVQYATIEPDPDSFESDQNVGAEGK</sequence>
<evidence type="ECO:0000313" key="4">
    <source>
        <dbReference type="EMBL" id="RKD94635.1"/>
    </source>
</evidence>
<dbReference type="PANTHER" id="PTHR30543:SF21">
    <property type="entry name" value="NAD(P)H-DEPENDENT FMN REDUCTASE LOT6"/>
    <property type="match status" value="1"/>
</dbReference>
<dbReference type="GO" id="GO:0005829">
    <property type="term" value="C:cytosol"/>
    <property type="evidence" value="ECO:0007669"/>
    <property type="project" value="TreeGrafter"/>
</dbReference>
<comment type="caution">
    <text evidence="4">The sequence shown here is derived from an EMBL/GenBank/DDBJ whole genome shotgun (WGS) entry which is preliminary data.</text>
</comment>
<dbReference type="InterPro" id="IPR029039">
    <property type="entry name" value="Flavoprotein-like_sf"/>
</dbReference>
<reference evidence="4 5" key="1">
    <citation type="submission" date="2018-09" db="EMBL/GenBank/DDBJ databases">
        <title>Genomic Encyclopedia of Archaeal and Bacterial Type Strains, Phase II (KMG-II): from individual species to whole genera.</title>
        <authorList>
            <person name="Goeker M."/>
        </authorList>
    </citation>
    <scope>NUCLEOTIDE SEQUENCE [LARGE SCALE GENOMIC DNA]</scope>
    <source>
        <strain evidence="4 5">DSM 13151</strain>
    </source>
</reference>
<evidence type="ECO:0000259" key="3">
    <source>
        <dbReference type="Pfam" id="PF03358"/>
    </source>
</evidence>